<organism evidence="1 2">
    <name type="scientific">Pseudomonas paralactis</name>
    <dbReference type="NCBI Taxonomy" id="1615673"/>
    <lineage>
        <taxon>Bacteria</taxon>
        <taxon>Pseudomonadati</taxon>
        <taxon>Pseudomonadota</taxon>
        <taxon>Gammaproteobacteria</taxon>
        <taxon>Pseudomonadales</taxon>
        <taxon>Pseudomonadaceae</taxon>
        <taxon>Pseudomonas</taxon>
    </lineage>
</organism>
<accession>A0ABS0V0Z0</accession>
<dbReference type="EMBL" id="JAEILM010000044">
    <property type="protein sequence ID" value="MBI6633957.1"/>
    <property type="molecule type" value="Genomic_DNA"/>
</dbReference>
<keyword evidence="2" id="KW-1185">Reference proteome</keyword>
<evidence type="ECO:0000313" key="1">
    <source>
        <dbReference type="EMBL" id="MBI6633957.1"/>
    </source>
</evidence>
<proteinExistence type="predicted"/>
<comment type="caution">
    <text evidence="1">The sequence shown here is derived from an EMBL/GenBank/DDBJ whole genome shotgun (WGS) entry which is preliminary data.</text>
</comment>
<dbReference type="InterPro" id="IPR043519">
    <property type="entry name" value="NT_sf"/>
</dbReference>
<evidence type="ECO:0008006" key="3">
    <source>
        <dbReference type="Google" id="ProtNLM"/>
    </source>
</evidence>
<dbReference type="RefSeq" id="WP_198707773.1">
    <property type="nucleotide sequence ID" value="NZ_JAEILM010000044.1"/>
</dbReference>
<sequence length="264" mass="29690">MSEFPQAFAKDLYVSWHNKSVPEDTDIATRLDDVRLELKKSSLSSLAALSQLLTQIKVFTEKECKVRFKGISQGQFSVPTAQFSPQPNNKGFDLLFKSSDSILEKLWRKNLKRSANYAGLSNLGSEITDLVRTSVVAPTLGHARLFAERLENWVDIVDAPDIEQHLVEIERVEVDMEAKLASGYFAYHSNVHLKSGLCIEVQIYSQLSEAWRSISHRLYETTRLKEGLVTGAGSAEARLVSLGHLLHLAECELDRLAIDFTKPR</sequence>
<evidence type="ECO:0000313" key="2">
    <source>
        <dbReference type="Proteomes" id="UP000607562"/>
    </source>
</evidence>
<gene>
    <name evidence="1" type="ORF">YA0871_14925</name>
</gene>
<dbReference type="Gene3D" id="3.30.460.10">
    <property type="entry name" value="Beta Polymerase, domain 2"/>
    <property type="match status" value="1"/>
</dbReference>
<protein>
    <recommendedName>
        <fullName evidence="3">RelA/SpoT domain-containing protein</fullName>
    </recommendedName>
</protein>
<name>A0ABS0V0Z0_9PSED</name>
<dbReference type="SUPFAM" id="SSF81301">
    <property type="entry name" value="Nucleotidyltransferase"/>
    <property type="match status" value="1"/>
</dbReference>
<dbReference type="Proteomes" id="UP000607562">
    <property type="component" value="Unassembled WGS sequence"/>
</dbReference>
<reference evidence="1 2" key="1">
    <citation type="submission" date="2020-12" db="EMBL/GenBank/DDBJ databases">
        <title>Comparative genomic insights into the epidemiology and virulence of plant pathogenic Pseudomonads from Turkey.</title>
        <authorList>
            <person name="Dillon M."/>
            <person name="Ruiz-Bedoya T."/>
            <person name="Bendalovic-Torma C."/>
            <person name="Guttman K.M."/>
            <person name="Kwak H."/>
            <person name="Middleton M.A."/>
            <person name="Wang P.W."/>
            <person name="Horuz S."/>
            <person name="Aysan Y."/>
            <person name="Guttman D.S."/>
        </authorList>
    </citation>
    <scope>NUCLEOTIDE SEQUENCE [LARGE SCALE GENOMIC DNA]</scope>
    <source>
        <strain evidence="1 2">Marul_2_1</strain>
    </source>
</reference>